<feature type="compositionally biased region" description="Basic and acidic residues" evidence="1">
    <location>
        <begin position="7"/>
        <end position="24"/>
    </location>
</feature>
<protein>
    <submittedName>
        <fullName evidence="3">S-layer domain-like protein</fullName>
    </submittedName>
</protein>
<keyword evidence="2" id="KW-0812">Transmembrane</keyword>
<feature type="transmembrane region" description="Helical" evidence="2">
    <location>
        <begin position="33"/>
        <end position="55"/>
    </location>
</feature>
<keyword evidence="2" id="KW-1133">Transmembrane helix</keyword>
<keyword evidence="4" id="KW-1185">Reference proteome</keyword>
<evidence type="ECO:0000313" key="4">
    <source>
        <dbReference type="Proteomes" id="UP000000445"/>
    </source>
</evidence>
<keyword evidence="2" id="KW-0472">Membrane</keyword>
<dbReference type="EMBL" id="CP000916">
    <property type="protein sequence ID" value="ACM23914.1"/>
    <property type="molecule type" value="Genomic_DNA"/>
</dbReference>
<dbReference type="eggNOG" id="ENOG503311K">
    <property type="taxonomic scope" value="Bacteria"/>
</dbReference>
<dbReference type="STRING" id="309803.CTN_1738"/>
<gene>
    <name evidence="3" type="ordered locus">CTN_1738</name>
</gene>
<evidence type="ECO:0000313" key="3">
    <source>
        <dbReference type="EMBL" id="ACM23914.1"/>
    </source>
</evidence>
<dbReference type="KEGG" id="tna:CTN_1738"/>
<evidence type="ECO:0000256" key="2">
    <source>
        <dbReference type="SAM" id="Phobius"/>
    </source>
</evidence>
<proteinExistence type="predicted"/>
<evidence type="ECO:0000256" key="1">
    <source>
        <dbReference type="SAM" id="MobiDB-lite"/>
    </source>
</evidence>
<organism evidence="3 4">
    <name type="scientific">Thermotoga neapolitana (strain ATCC 49049 / DSM 4359 / NBRC 107923 / NS-E)</name>
    <dbReference type="NCBI Taxonomy" id="309803"/>
    <lineage>
        <taxon>Bacteria</taxon>
        <taxon>Thermotogati</taxon>
        <taxon>Thermotogota</taxon>
        <taxon>Thermotogae</taxon>
        <taxon>Thermotogales</taxon>
        <taxon>Thermotogaceae</taxon>
        <taxon>Thermotoga</taxon>
    </lineage>
</organism>
<feature type="region of interest" description="Disordered" evidence="1">
    <location>
        <begin position="1"/>
        <end position="24"/>
    </location>
</feature>
<accession>B9KAD1</accession>
<sequence length="402" mass="47346">MKYFSRSPEDWKKSDEEKERKERERRNRIRRRANFIVVLNLAIVVFLFFFTKAFFPNRPEGVVGQFQIVIDSKESYLPDEPLGIRVKIYNRERRKGKLVLEDFLFSVKKKENVVYEFHYPQRVEKELDAFESVLVFDLEREVELIDLDGGDYLVTVSMRVNGQRVTIGKIVTVIEEWRVEVDNLKDFYFPYEEIDFSTYLENISSRQRDITVKSVTLKILEEDERTIVEKKTTLGSAFRAAPMGTVEVHRESLSAPERPGDYLIVLELETEEGTLKRVLPLIVTEEYQKNLRGTTLVVEGAKFVSVGERYDFSVKLLNEEKKRKYFVLKSVLIVITRKEPVFSYSRSDEFRIVLDEFSSREIFKTTTYDLIKFDEPGTYRMVVVVESEDDRLVKEMEIIASE</sequence>
<dbReference type="HOGENOM" id="CLU_686826_0_0_0"/>
<dbReference type="RefSeq" id="WP_015920152.1">
    <property type="nucleotide sequence ID" value="NC_011978.1"/>
</dbReference>
<dbReference type="Proteomes" id="UP000000445">
    <property type="component" value="Chromosome"/>
</dbReference>
<dbReference type="AlphaFoldDB" id="B9KAD1"/>
<name>B9KAD1_THENN</name>
<reference evidence="3 4" key="1">
    <citation type="journal article" date="2009" name="Biosci. Biotechnol. Biochem.">
        <title>WeGAS: a web-based microbial genome annotation system.</title>
        <authorList>
            <person name="Lee D."/>
            <person name="Seo H."/>
            <person name="Park C."/>
            <person name="Park K."/>
        </authorList>
    </citation>
    <scope>NUCLEOTIDE SEQUENCE [LARGE SCALE GENOMIC DNA]</scope>
    <source>
        <strain evidence="4">ATCC 49049 / DSM 4359 / NBRC 107923 / NS-E</strain>
    </source>
</reference>